<protein>
    <submittedName>
        <fullName evidence="1">Inner membrane protein yhaI</fullName>
    </submittedName>
</protein>
<proteinExistence type="predicted"/>
<dbReference type="Pfam" id="PF05656">
    <property type="entry name" value="DUF805"/>
    <property type="match status" value="1"/>
</dbReference>
<accession>A0A378MEM8</accession>
<organism evidence="1 2">
    <name type="scientific">Listeria grayi</name>
    <name type="common">Listeria murrayi</name>
    <dbReference type="NCBI Taxonomy" id="1641"/>
    <lineage>
        <taxon>Bacteria</taxon>
        <taxon>Bacillati</taxon>
        <taxon>Bacillota</taxon>
        <taxon>Bacilli</taxon>
        <taxon>Bacillales</taxon>
        <taxon>Listeriaceae</taxon>
        <taxon>Listeria</taxon>
    </lineage>
</organism>
<name>A0A378MEM8_LISGR</name>
<evidence type="ECO:0000313" key="2">
    <source>
        <dbReference type="Proteomes" id="UP000254879"/>
    </source>
</evidence>
<dbReference type="EMBL" id="UGPG01000001">
    <property type="protein sequence ID" value="STY44839.1"/>
    <property type="molecule type" value="Genomic_DNA"/>
</dbReference>
<reference evidence="1 2" key="1">
    <citation type="submission" date="2018-06" db="EMBL/GenBank/DDBJ databases">
        <authorList>
            <consortium name="Pathogen Informatics"/>
            <person name="Doyle S."/>
        </authorList>
    </citation>
    <scope>NUCLEOTIDE SEQUENCE [LARGE SCALE GENOMIC DNA]</scope>
    <source>
        <strain evidence="2">NCTC 10815</strain>
    </source>
</reference>
<gene>
    <name evidence="1" type="primary">yhaI</name>
    <name evidence="1" type="ORF">NCTC10815_02193</name>
</gene>
<dbReference type="InterPro" id="IPR008523">
    <property type="entry name" value="DUF805"/>
</dbReference>
<dbReference type="PANTHER" id="PTHR34980:SF2">
    <property type="entry name" value="INNER MEMBRANE PROTEIN YHAH-RELATED"/>
    <property type="match status" value="1"/>
</dbReference>
<dbReference type="AlphaFoldDB" id="A0A378MEM8"/>
<evidence type="ECO:0000313" key="1">
    <source>
        <dbReference type="EMBL" id="STY44839.1"/>
    </source>
</evidence>
<dbReference type="RefSeq" id="WP_036106791.1">
    <property type="nucleotide sequence ID" value="NZ_JAASVE010000003.1"/>
</dbReference>
<dbReference type="OrthoDB" id="9812349at2"/>
<dbReference type="Proteomes" id="UP000254879">
    <property type="component" value="Unassembled WGS sequence"/>
</dbReference>
<sequence length="142" mass="15836">MGFLEAYKAYWKNYVNFSGRASVSEYWFAALWNILILGVLYTIITIVSVFTFASVAAINDQASFIGAIPLMLLSLVTTLYSLACIIPSLSLTIRRLHDSNKSGWMILLGLIPMVGGIILIVFMCLPSETGRVYTHQDNEFDI</sequence>
<dbReference type="GO" id="GO:0005886">
    <property type="term" value="C:plasma membrane"/>
    <property type="evidence" value="ECO:0007669"/>
    <property type="project" value="TreeGrafter"/>
</dbReference>
<dbReference type="PANTHER" id="PTHR34980">
    <property type="entry name" value="INNER MEMBRANE PROTEIN-RELATED-RELATED"/>
    <property type="match status" value="1"/>
</dbReference>